<reference evidence="4 5" key="1">
    <citation type="journal article" date="2009" name="Proc. Natl. Acad. Sci. U.S.A.">
        <title>Biogeography of the Sulfolobus islandicus pan-genome.</title>
        <authorList>
            <person name="Reno M.L."/>
            <person name="Held N.L."/>
            <person name="Fields C.J."/>
            <person name="Burke P.V."/>
            <person name="Whitaker R.J."/>
        </authorList>
    </citation>
    <scope>NUCLEOTIDE SEQUENCE [LARGE SCALE GENOMIC DNA]</scope>
    <source>
        <strain evidence="5">M.16.4 / Kamchatka #3</strain>
    </source>
</reference>
<dbReference type="KEGG" id="sid:M164_1583"/>
<evidence type="ECO:0000256" key="1">
    <source>
        <dbReference type="ARBA" id="ARBA00023229"/>
    </source>
</evidence>
<dbReference type="Pfam" id="PF00108">
    <property type="entry name" value="Thiolase_N"/>
    <property type="match status" value="1"/>
</dbReference>
<gene>
    <name evidence="4" type="ordered locus">M164_1583</name>
</gene>
<dbReference type="Gene3D" id="3.40.47.10">
    <property type="match status" value="1"/>
</dbReference>
<dbReference type="PANTHER" id="PTHR42870:SF6">
    <property type="entry name" value="ACETYL-COA C-ACYLTRANSFERASE"/>
    <property type="match status" value="1"/>
</dbReference>
<keyword evidence="1" id="KW-0414">Isoprene biosynthesis</keyword>
<dbReference type="InterPro" id="IPR002155">
    <property type="entry name" value="Thiolase"/>
</dbReference>
<dbReference type="AlphaFoldDB" id="C4KHX0"/>
<accession>C4KHX0</accession>
<feature type="domain" description="Thiolase C-terminal" evidence="3">
    <location>
        <begin position="265"/>
        <end position="332"/>
    </location>
</feature>
<dbReference type="GO" id="GO:0008299">
    <property type="term" value="P:isoprenoid biosynthetic process"/>
    <property type="evidence" value="ECO:0007669"/>
    <property type="project" value="UniProtKB-KW"/>
</dbReference>
<evidence type="ECO:0000313" key="4">
    <source>
        <dbReference type="EMBL" id="ACR42184.1"/>
    </source>
</evidence>
<dbReference type="PIRSF" id="PIRSF000429">
    <property type="entry name" value="Ac-CoA_Ac_transf"/>
    <property type="match status" value="1"/>
</dbReference>
<dbReference type="Proteomes" id="UP000001479">
    <property type="component" value="Chromosome"/>
</dbReference>
<dbReference type="CDD" id="cd00829">
    <property type="entry name" value="SCP-x_thiolase"/>
    <property type="match status" value="1"/>
</dbReference>
<name>C4KHX0_SACI6</name>
<organism evidence="4 5">
    <name type="scientific">Saccharolobus islandicus (strain M.16.4 / Kamchatka #3)</name>
    <name type="common">Sulfolobus islandicus</name>
    <dbReference type="NCBI Taxonomy" id="426118"/>
    <lineage>
        <taxon>Archaea</taxon>
        <taxon>Thermoproteota</taxon>
        <taxon>Thermoprotei</taxon>
        <taxon>Sulfolobales</taxon>
        <taxon>Sulfolobaceae</taxon>
        <taxon>Saccharolobus</taxon>
    </lineage>
</organism>
<dbReference type="EMBL" id="CP001402">
    <property type="protein sequence ID" value="ACR42184.1"/>
    <property type="molecule type" value="Genomic_DNA"/>
</dbReference>
<dbReference type="HOGENOM" id="CLU_035425_4_0_2"/>
<dbReference type="SUPFAM" id="SSF53901">
    <property type="entry name" value="Thiolase-like"/>
    <property type="match status" value="2"/>
</dbReference>
<evidence type="ECO:0000259" key="2">
    <source>
        <dbReference type="Pfam" id="PF00108"/>
    </source>
</evidence>
<dbReference type="PANTHER" id="PTHR42870">
    <property type="entry name" value="ACETYL-COA C-ACETYLTRANSFERASE"/>
    <property type="match status" value="1"/>
</dbReference>
<protein>
    <submittedName>
        <fullName evidence="4">Acetyl-CoA C-acetyltransferase (Acetoacetyl-CoAthiolase) (AcaB-1)</fullName>
    </submittedName>
</protein>
<evidence type="ECO:0000259" key="3">
    <source>
        <dbReference type="Pfam" id="PF22691"/>
    </source>
</evidence>
<dbReference type="Pfam" id="PF22691">
    <property type="entry name" value="Thiolase_C_1"/>
    <property type="match status" value="1"/>
</dbReference>
<evidence type="ECO:0000313" key="5">
    <source>
        <dbReference type="Proteomes" id="UP000001479"/>
    </source>
</evidence>
<dbReference type="InterPro" id="IPR055140">
    <property type="entry name" value="Thiolase_C_2"/>
</dbReference>
<keyword evidence="4" id="KW-0808">Transferase</keyword>
<dbReference type="GO" id="GO:0016747">
    <property type="term" value="F:acyltransferase activity, transferring groups other than amino-acyl groups"/>
    <property type="evidence" value="ECO:0007669"/>
    <property type="project" value="InterPro"/>
</dbReference>
<feature type="domain" description="Thiolase N-terminal" evidence="2">
    <location>
        <begin position="38"/>
        <end position="178"/>
    </location>
</feature>
<dbReference type="InterPro" id="IPR020616">
    <property type="entry name" value="Thiolase_N"/>
</dbReference>
<sequence>MMTEVYINSSSMIPIDRYYEYDIYDLVIEAYKNFEGEYDVNNIDLIVVANAYSQKLNNASLIAPKIAEKIGKPNVPAIKVDNADASGGVALLTAYSMIKSGMVNSILIIGVEKQSDYPSKYLYDAIATNLDDYMYYNGISSHSVAALLMRQYMKKYNVDGNYFANWAIKMHKNAAENPFAYLRFPVDLNTVINSQIISDPVRLFDVGARADGAAIVLLSSNKTESSVKINRIVSAQARYEFSPSLPSVKMLRNKLGMRLTEKTGIDIHDSYSIMAALMLEESGVFESGKSLYNLDNVNVNLSGGLKARGHAGGATTLYQLAEAHMQLIGSFKGKKANVDDYLVISSDDLGIVSYGISLSR</sequence>
<dbReference type="InterPro" id="IPR016039">
    <property type="entry name" value="Thiolase-like"/>
</dbReference>
<proteinExistence type="predicted"/>